<name>A0A1H1E6V5_9MICC</name>
<dbReference type="EMBL" id="FNKH01000002">
    <property type="protein sequence ID" value="SDQ84447.1"/>
    <property type="molecule type" value="Genomic_DNA"/>
</dbReference>
<dbReference type="PANTHER" id="PTHR42879">
    <property type="entry name" value="3-OXOACYL-(ACYL-CARRIER-PROTEIN) REDUCTASE"/>
    <property type="match status" value="1"/>
</dbReference>
<dbReference type="InterPro" id="IPR036291">
    <property type="entry name" value="NAD(P)-bd_dom_sf"/>
</dbReference>
<dbReference type="SUPFAM" id="SSF51735">
    <property type="entry name" value="NAD(P)-binding Rossmann-fold domains"/>
    <property type="match status" value="1"/>
</dbReference>
<evidence type="ECO:0000313" key="5">
    <source>
        <dbReference type="Proteomes" id="UP000181917"/>
    </source>
</evidence>
<dbReference type="Pfam" id="PF13561">
    <property type="entry name" value="adh_short_C2"/>
    <property type="match status" value="1"/>
</dbReference>
<evidence type="ECO:0000313" key="4">
    <source>
        <dbReference type="EMBL" id="SDQ84447.1"/>
    </source>
</evidence>
<organism evidence="4 5">
    <name type="scientific">Crystallibacter crystallopoietes</name>
    <dbReference type="NCBI Taxonomy" id="37928"/>
    <lineage>
        <taxon>Bacteria</taxon>
        <taxon>Bacillati</taxon>
        <taxon>Actinomycetota</taxon>
        <taxon>Actinomycetes</taxon>
        <taxon>Micrococcales</taxon>
        <taxon>Micrococcaceae</taxon>
        <taxon>Crystallibacter</taxon>
    </lineage>
</organism>
<proteinExistence type="inferred from homology"/>
<accession>A0A1H1E6V5</accession>
<dbReference type="PRINTS" id="PR00080">
    <property type="entry name" value="SDRFAMILY"/>
</dbReference>
<reference evidence="4 5" key="1">
    <citation type="submission" date="2016-10" db="EMBL/GenBank/DDBJ databases">
        <authorList>
            <person name="de Groot N.N."/>
        </authorList>
    </citation>
    <scope>NUCLEOTIDE SEQUENCE [LARGE SCALE GENOMIC DNA]</scope>
    <source>
        <strain evidence="4 5">DSM 20117</strain>
    </source>
</reference>
<gene>
    <name evidence="4" type="ORF">SAMN04489742_2790</name>
</gene>
<evidence type="ECO:0000256" key="3">
    <source>
        <dbReference type="SAM" id="MobiDB-lite"/>
    </source>
</evidence>
<evidence type="ECO:0000256" key="2">
    <source>
        <dbReference type="ARBA" id="ARBA00023002"/>
    </source>
</evidence>
<dbReference type="Gene3D" id="3.40.50.720">
    <property type="entry name" value="NAD(P)-binding Rossmann-like Domain"/>
    <property type="match status" value="1"/>
</dbReference>
<dbReference type="InterPro" id="IPR002347">
    <property type="entry name" value="SDR_fam"/>
</dbReference>
<keyword evidence="5" id="KW-1185">Reference proteome</keyword>
<sequence>MNEFKPRTAIVTGSDSGIGRATAVALAEAGMDIGVTWHLDEAGAEDTAAEVRACGRRATVARLDATQLPDCGDVVDGLAEELGGLDVFVNNAGTGASEPFLDTSYETWRQVVATDLDGAFVCMQRAARRMVAAGTGGRIIAVTSVHEHQPRVGSSAYDAAKHGLGGLIKTMALELGEHRITANAVAPGEIATPMTGQTDEDPRTKDRPGIPLGRPGDAREVAAVIAFLASQEASYVTGASWSVDGGMLQMGPQAGSHITSGEWRKG</sequence>
<protein>
    <recommendedName>
        <fullName evidence="6">NAD(P)-dependent dehydrogenase, short-chain alcohol dehydrogenase family</fullName>
    </recommendedName>
</protein>
<dbReference type="GO" id="GO:0016491">
    <property type="term" value="F:oxidoreductase activity"/>
    <property type="evidence" value="ECO:0007669"/>
    <property type="project" value="UniProtKB-KW"/>
</dbReference>
<dbReference type="Proteomes" id="UP000181917">
    <property type="component" value="Unassembled WGS sequence"/>
</dbReference>
<dbReference type="PRINTS" id="PR00081">
    <property type="entry name" value="GDHRDH"/>
</dbReference>
<evidence type="ECO:0000256" key="1">
    <source>
        <dbReference type="ARBA" id="ARBA00006484"/>
    </source>
</evidence>
<dbReference type="PANTHER" id="PTHR42879:SF2">
    <property type="entry name" value="3-OXOACYL-[ACYL-CARRIER-PROTEIN] REDUCTASE FABG"/>
    <property type="match status" value="1"/>
</dbReference>
<dbReference type="RefSeq" id="WP_074700966.1">
    <property type="nucleotide sequence ID" value="NZ_CP018863.1"/>
</dbReference>
<dbReference type="STRING" id="37928.SAMN04489742_2790"/>
<evidence type="ECO:0008006" key="6">
    <source>
        <dbReference type="Google" id="ProtNLM"/>
    </source>
</evidence>
<comment type="similarity">
    <text evidence="1">Belongs to the short-chain dehydrogenases/reductases (SDR) family.</text>
</comment>
<feature type="region of interest" description="Disordered" evidence="3">
    <location>
        <begin position="187"/>
        <end position="216"/>
    </location>
</feature>
<dbReference type="KEGG" id="acry:AC20117_03505"/>
<keyword evidence="2" id="KW-0560">Oxidoreductase</keyword>
<dbReference type="OrthoDB" id="4481821at2"/>
<dbReference type="AlphaFoldDB" id="A0A1H1E6V5"/>
<dbReference type="FunFam" id="3.40.50.720:FF:000084">
    <property type="entry name" value="Short-chain dehydrogenase reductase"/>
    <property type="match status" value="1"/>
</dbReference>
<dbReference type="NCBIfam" id="NF009384">
    <property type="entry name" value="PRK12743.1"/>
    <property type="match status" value="1"/>
</dbReference>
<dbReference type="InterPro" id="IPR050259">
    <property type="entry name" value="SDR"/>
</dbReference>